<dbReference type="Pfam" id="PF00005">
    <property type="entry name" value="ABC_tran"/>
    <property type="match status" value="1"/>
</dbReference>
<keyword evidence="5" id="KW-0067">ATP-binding</keyword>
<feature type="transmembrane region" description="Helical" evidence="8">
    <location>
        <begin position="400"/>
        <end position="419"/>
    </location>
</feature>
<keyword evidence="3 8" id="KW-0812">Transmembrane</keyword>
<evidence type="ECO:0000256" key="2">
    <source>
        <dbReference type="ARBA" id="ARBA00022448"/>
    </source>
</evidence>
<dbReference type="GO" id="GO:0016887">
    <property type="term" value="F:ATP hydrolysis activity"/>
    <property type="evidence" value="ECO:0007669"/>
    <property type="project" value="InterPro"/>
</dbReference>
<evidence type="ECO:0000259" key="9">
    <source>
        <dbReference type="PROSITE" id="PS50893"/>
    </source>
</evidence>
<evidence type="ECO:0000256" key="6">
    <source>
        <dbReference type="ARBA" id="ARBA00022989"/>
    </source>
</evidence>
<dbReference type="Gene3D" id="3.40.50.300">
    <property type="entry name" value="P-loop containing nucleotide triphosphate hydrolases"/>
    <property type="match status" value="1"/>
</dbReference>
<dbReference type="PANTHER" id="PTHR48041">
    <property type="entry name" value="ABC TRANSPORTER G FAMILY MEMBER 28"/>
    <property type="match status" value="1"/>
</dbReference>
<dbReference type="OrthoDB" id="66620at2759"/>
<comment type="caution">
    <text evidence="10">The sequence shown here is derived from an EMBL/GenBank/DDBJ whole genome shotgun (WGS) entry which is preliminary data.</text>
</comment>
<dbReference type="InterPro" id="IPR013525">
    <property type="entry name" value="ABC2_TM"/>
</dbReference>
<gene>
    <name evidence="10" type="ORF">XA68_16120</name>
</gene>
<protein>
    <recommendedName>
        <fullName evidence="9">ABC transporter domain-containing protein</fullName>
    </recommendedName>
</protein>
<feature type="transmembrane region" description="Helical" evidence="8">
    <location>
        <begin position="509"/>
        <end position="529"/>
    </location>
</feature>
<keyword evidence="11" id="KW-1185">Reference proteome</keyword>
<dbReference type="STRING" id="268505.A0A2A9P5C7"/>
<keyword evidence="2" id="KW-0813">Transport</keyword>
<accession>A0A2A9P5C7</accession>
<feature type="transmembrane region" description="Helical" evidence="8">
    <location>
        <begin position="452"/>
        <end position="470"/>
    </location>
</feature>
<comment type="subcellular location">
    <subcellularLocation>
        <location evidence="1">Membrane</location>
        <topology evidence="1">Multi-pass membrane protein</topology>
    </subcellularLocation>
</comment>
<dbReference type="GO" id="GO:0140359">
    <property type="term" value="F:ABC-type transporter activity"/>
    <property type="evidence" value="ECO:0007669"/>
    <property type="project" value="InterPro"/>
</dbReference>
<dbReference type="EMBL" id="LAZP02000525">
    <property type="protein sequence ID" value="PFH56705.1"/>
    <property type="molecule type" value="Genomic_DNA"/>
</dbReference>
<dbReference type="InterPro" id="IPR017871">
    <property type="entry name" value="ABC_transporter-like_CS"/>
</dbReference>
<dbReference type="InterPro" id="IPR027417">
    <property type="entry name" value="P-loop_NTPase"/>
</dbReference>
<dbReference type="PROSITE" id="PS50893">
    <property type="entry name" value="ABC_TRANSPORTER_2"/>
    <property type="match status" value="1"/>
</dbReference>
<keyword evidence="6 8" id="KW-1133">Transmembrane helix</keyword>
<dbReference type="Pfam" id="PF19055">
    <property type="entry name" value="ABC2_membrane_7"/>
    <property type="match status" value="1"/>
</dbReference>
<dbReference type="Proteomes" id="UP000037136">
    <property type="component" value="Unassembled WGS sequence"/>
</dbReference>
<feature type="domain" description="ABC transporter" evidence="9">
    <location>
        <begin position="30"/>
        <end position="276"/>
    </location>
</feature>
<evidence type="ECO:0000256" key="7">
    <source>
        <dbReference type="ARBA" id="ARBA00023136"/>
    </source>
</evidence>
<evidence type="ECO:0000256" key="8">
    <source>
        <dbReference type="SAM" id="Phobius"/>
    </source>
</evidence>
<organism evidence="10 11">
    <name type="scientific">Ophiocordyceps unilateralis</name>
    <name type="common">Zombie-ant fungus</name>
    <name type="synonym">Torrubia unilateralis</name>
    <dbReference type="NCBI Taxonomy" id="268505"/>
    <lineage>
        <taxon>Eukaryota</taxon>
        <taxon>Fungi</taxon>
        <taxon>Dikarya</taxon>
        <taxon>Ascomycota</taxon>
        <taxon>Pezizomycotina</taxon>
        <taxon>Sordariomycetes</taxon>
        <taxon>Hypocreomycetidae</taxon>
        <taxon>Hypocreales</taxon>
        <taxon>Ophiocordycipitaceae</taxon>
        <taxon>Ophiocordyceps</taxon>
    </lineage>
</organism>
<dbReference type="InterPro" id="IPR043926">
    <property type="entry name" value="ABCG_dom"/>
</dbReference>
<feature type="transmembrane region" description="Helical" evidence="8">
    <location>
        <begin position="366"/>
        <end position="388"/>
    </location>
</feature>
<dbReference type="InterPro" id="IPR003593">
    <property type="entry name" value="AAA+_ATPase"/>
</dbReference>
<evidence type="ECO:0000256" key="5">
    <source>
        <dbReference type="ARBA" id="ARBA00022840"/>
    </source>
</evidence>
<keyword evidence="7 8" id="KW-0472">Membrane</keyword>
<dbReference type="PROSITE" id="PS00211">
    <property type="entry name" value="ABC_TRANSPORTER_1"/>
    <property type="match status" value="1"/>
</dbReference>
<dbReference type="GO" id="GO:0016020">
    <property type="term" value="C:membrane"/>
    <property type="evidence" value="ECO:0007669"/>
    <property type="project" value="UniProtKB-SubCell"/>
</dbReference>
<evidence type="ECO:0000256" key="1">
    <source>
        <dbReference type="ARBA" id="ARBA00004141"/>
    </source>
</evidence>
<feature type="transmembrane region" description="Helical" evidence="8">
    <location>
        <begin position="482"/>
        <end position="503"/>
    </location>
</feature>
<evidence type="ECO:0000256" key="3">
    <source>
        <dbReference type="ARBA" id="ARBA00022692"/>
    </source>
</evidence>
<dbReference type="Pfam" id="PF01061">
    <property type="entry name" value="ABC2_membrane"/>
    <property type="match status" value="1"/>
</dbReference>
<reference evidence="10 11" key="2">
    <citation type="journal article" date="2017" name="Sci. Rep.">
        <title>Ant-infecting Ophiocordyceps genomes reveal a high diversity of potential behavioral manipulation genes and a possible major role for enterotoxins.</title>
        <authorList>
            <person name="de Bekker C."/>
            <person name="Ohm R.A."/>
            <person name="Evans H.C."/>
            <person name="Brachmann A."/>
            <person name="Hughes D.P."/>
        </authorList>
    </citation>
    <scope>NUCLEOTIDE SEQUENCE [LARGE SCALE GENOMIC DNA]</scope>
    <source>
        <strain evidence="10 11">SC16a</strain>
    </source>
</reference>
<dbReference type="InterPro" id="IPR003439">
    <property type="entry name" value="ABC_transporter-like_ATP-bd"/>
</dbReference>
<keyword evidence="4" id="KW-0547">Nucleotide-binding</keyword>
<dbReference type="SMART" id="SM00382">
    <property type="entry name" value="AAA"/>
    <property type="match status" value="1"/>
</dbReference>
<dbReference type="PANTHER" id="PTHR48041:SF98">
    <property type="entry name" value="TRANSPORTER, PUTATIVE (EUROFUNG)-RELATED"/>
    <property type="match status" value="1"/>
</dbReference>
<dbReference type="InterPro" id="IPR050352">
    <property type="entry name" value="ABCG_transporters"/>
</dbReference>
<evidence type="ECO:0000313" key="11">
    <source>
        <dbReference type="Proteomes" id="UP000037136"/>
    </source>
</evidence>
<evidence type="ECO:0000313" key="10">
    <source>
        <dbReference type="EMBL" id="PFH56705.1"/>
    </source>
</evidence>
<dbReference type="GO" id="GO:0005524">
    <property type="term" value="F:ATP binding"/>
    <property type="evidence" value="ECO:0007669"/>
    <property type="project" value="UniProtKB-KW"/>
</dbReference>
<reference evidence="10 11" key="1">
    <citation type="journal article" date="2015" name="BMC Genomics">
        <title>Gene expression during zombie ant biting behavior reflects the complexity underlying fungal parasitic behavioral manipulation.</title>
        <authorList>
            <person name="de Bekker C."/>
            <person name="Ohm R.A."/>
            <person name="Loreto R.G."/>
            <person name="Sebastian A."/>
            <person name="Albert I."/>
            <person name="Merrow M."/>
            <person name="Brachmann A."/>
            <person name="Hughes D.P."/>
        </authorList>
    </citation>
    <scope>NUCLEOTIDE SEQUENCE [LARGE SCALE GENOMIC DNA]</scope>
    <source>
        <strain evidence="10 11">SC16a</strain>
    </source>
</reference>
<proteinExistence type="predicted"/>
<evidence type="ECO:0000256" key="4">
    <source>
        <dbReference type="ARBA" id="ARBA00022741"/>
    </source>
</evidence>
<dbReference type="SUPFAM" id="SSF52540">
    <property type="entry name" value="P-loop containing nucleoside triphosphate hydrolases"/>
    <property type="match status" value="1"/>
</dbReference>
<name>A0A2A9P5C7_OPHUN</name>
<dbReference type="AlphaFoldDB" id="A0A2A9P5C7"/>
<sequence length="576" mass="63174">MELPSSSTVVDVERQEVDEKHLVNSTVRNIAWRGVTIAVKGRKGASRKNVVDNVEGIVEAGELCALMGPSGAGKTSLLNYLARRKITTSKVQGEVLVNGQAVSDDELYELSSFVQQEDALISTLTCFETVDFNARLSSKRRTKAERIHFVNKLLQSFGLDSVAESFVGPFFRGSMSGGQKRRLSVASQVAGEPKILFLDEPTSGLDSTGSQQVVQYLRDLAKASNLIIICSIHQPSAAVFHKFDKLLLVSEAKTCYFGPPSDAVEYFQEAMGNHMPPDANPAEFIIDIVSTAFSADESTSASSLDAMHQAWSESERAKELHSAVSATGIADGGHMSVKNLSPSRPNFVNRIAILLHRSFIKTYRDFTVYILRFALYLVLAIILGTAQPRLGRTQDSVQELLSLAVCSTAFASFIAVSYVPTLIEDLEHHVQEKRNGFCTSMQFSISNFLLSLPYHFLTSVSYSLVLHALIGLNSSAPGMCTWILWLFLCLVATDSVSLLMTALVPKTNAAVALVLLYETLLIIVGGYLVKPNTLTKFYKASFRASFFVQPTIARLDANVFISLRQQIHAKFRAPGF</sequence>